<evidence type="ECO:0000313" key="3">
    <source>
        <dbReference type="Proteomes" id="UP001153069"/>
    </source>
</evidence>
<feature type="compositionally biased region" description="Basic and acidic residues" evidence="1">
    <location>
        <begin position="73"/>
        <end position="82"/>
    </location>
</feature>
<accession>A0A9N8DET1</accession>
<organism evidence="2 3">
    <name type="scientific">Seminavis robusta</name>
    <dbReference type="NCBI Taxonomy" id="568900"/>
    <lineage>
        <taxon>Eukaryota</taxon>
        <taxon>Sar</taxon>
        <taxon>Stramenopiles</taxon>
        <taxon>Ochrophyta</taxon>
        <taxon>Bacillariophyta</taxon>
        <taxon>Bacillariophyceae</taxon>
        <taxon>Bacillariophycidae</taxon>
        <taxon>Naviculales</taxon>
        <taxon>Naviculaceae</taxon>
        <taxon>Seminavis</taxon>
    </lineage>
</organism>
<comment type="caution">
    <text evidence="2">The sequence shown here is derived from an EMBL/GenBank/DDBJ whole genome shotgun (WGS) entry which is preliminary data.</text>
</comment>
<keyword evidence="3" id="KW-1185">Reference proteome</keyword>
<proteinExistence type="predicted"/>
<dbReference type="Proteomes" id="UP001153069">
    <property type="component" value="Unassembled WGS sequence"/>
</dbReference>
<dbReference type="AlphaFoldDB" id="A0A9N8DET1"/>
<evidence type="ECO:0000313" key="2">
    <source>
        <dbReference type="EMBL" id="CAB9500676.1"/>
    </source>
</evidence>
<protein>
    <submittedName>
        <fullName evidence="2">Uncharacterized protein</fullName>
    </submittedName>
</protein>
<feature type="compositionally biased region" description="Polar residues" evidence="1">
    <location>
        <begin position="83"/>
        <end position="102"/>
    </location>
</feature>
<sequence>MASKDTKNDSMGACEPTTENETNHSSRHEMNALPITKKSHCSFAAKKNCTPQEKEQTSGPSPTKTEEETLENSAKKQQETRRVNPTMQSLGIVLQSNPSSCL</sequence>
<feature type="compositionally biased region" description="Basic and acidic residues" evidence="1">
    <location>
        <begin position="21"/>
        <end position="30"/>
    </location>
</feature>
<evidence type="ECO:0000256" key="1">
    <source>
        <dbReference type="SAM" id="MobiDB-lite"/>
    </source>
</evidence>
<dbReference type="EMBL" id="CAICTM010000088">
    <property type="protein sequence ID" value="CAB9500676.1"/>
    <property type="molecule type" value="Genomic_DNA"/>
</dbReference>
<name>A0A9N8DET1_9STRA</name>
<reference evidence="2" key="1">
    <citation type="submission" date="2020-06" db="EMBL/GenBank/DDBJ databases">
        <authorList>
            <consortium name="Plant Systems Biology data submission"/>
        </authorList>
    </citation>
    <scope>NUCLEOTIDE SEQUENCE</scope>
    <source>
        <strain evidence="2">D6</strain>
    </source>
</reference>
<feature type="region of interest" description="Disordered" evidence="1">
    <location>
        <begin position="1"/>
        <end position="102"/>
    </location>
</feature>
<gene>
    <name evidence="2" type="ORF">SEMRO_89_G046960.1</name>
</gene>